<accession>A0A914E8B4</accession>
<reference evidence="3" key="1">
    <citation type="submission" date="2022-11" db="UniProtKB">
        <authorList>
            <consortium name="WormBaseParasite"/>
        </authorList>
    </citation>
    <scope>IDENTIFICATION</scope>
</reference>
<organism evidence="2 3">
    <name type="scientific">Acrobeloides nanus</name>
    <dbReference type="NCBI Taxonomy" id="290746"/>
    <lineage>
        <taxon>Eukaryota</taxon>
        <taxon>Metazoa</taxon>
        <taxon>Ecdysozoa</taxon>
        <taxon>Nematoda</taxon>
        <taxon>Chromadorea</taxon>
        <taxon>Rhabditida</taxon>
        <taxon>Tylenchina</taxon>
        <taxon>Cephalobomorpha</taxon>
        <taxon>Cephaloboidea</taxon>
        <taxon>Cephalobidae</taxon>
        <taxon>Acrobeloides</taxon>
    </lineage>
</organism>
<evidence type="ECO:0000313" key="2">
    <source>
        <dbReference type="Proteomes" id="UP000887540"/>
    </source>
</evidence>
<dbReference type="AlphaFoldDB" id="A0A914E8B4"/>
<dbReference type="WBParaSite" id="ACRNAN_scaffold6436.g9225.t1">
    <property type="protein sequence ID" value="ACRNAN_scaffold6436.g9225.t1"/>
    <property type="gene ID" value="ACRNAN_scaffold6436.g9225"/>
</dbReference>
<feature type="chain" id="PRO_5038047078" evidence="1">
    <location>
        <begin position="19"/>
        <end position="74"/>
    </location>
</feature>
<evidence type="ECO:0000256" key="1">
    <source>
        <dbReference type="SAM" id="SignalP"/>
    </source>
</evidence>
<keyword evidence="1" id="KW-0732">Signal</keyword>
<dbReference type="Proteomes" id="UP000887540">
    <property type="component" value="Unplaced"/>
</dbReference>
<feature type="signal peptide" evidence="1">
    <location>
        <begin position="1"/>
        <end position="18"/>
    </location>
</feature>
<name>A0A914E8B4_9BILA</name>
<proteinExistence type="predicted"/>
<evidence type="ECO:0000313" key="3">
    <source>
        <dbReference type="WBParaSite" id="ACRNAN_scaffold6436.g9225.t1"/>
    </source>
</evidence>
<protein>
    <submittedName>
        <fullName evidence="3">Uncharacterized protein</fullName>
    </submittedName>
</protein>
<keyword evidence="2" id="KW-1185">Reference proteome</keyword>
<sequence>MWKLILLIFCILLEPIASRGYRGPRYHGIGSSSGDSSSSSTGDNDELPLLTKIVINFLFSKATTKKTYYGYHCL</sequence>